<name>A0A8J3TA81_9ACTN</name>
<feature type="domain" description="Hemerythrin-like" evidence="1">
    <location>
        <begin position="11"/>
        <end position="130"/>
    </location>
</feature>
<reference evidence="2" key="1">
    <citation type="submission" date="2021-01" db="EMBL/GenBank/DDBJ databases">
        <title>Whole genome shotgun sequence of Planosporangium mesophilum NBRC 109066.</title>
        <authorList>
            <person name="Komaki H."/>
            <person name="Tamura T."/>
        </authorList>
    </citation>
    <scope>NUCLEOTIDE SEQUENCE</scope>
    <source>
        <strain evidence="2">NBRC 109066</strain>
    </source>
</reference>
<comment type="caution">
    <text evidence="2">The sequence shown here is derived from an EMBL/GenBank/DDBJ whole genome shotgun (WGS) entry which is preliminary data.</text>
</comment>
<dbReference type="EMBL" id="BOON01000023">
    <property type="protein sequence ID" value="GII22963.1"/>
    <property type="molecule type" value="Genomic_DNA"/>
</dbReference>
<dbReference type="AlphaFoldDB" id="A0A8J3TA81"/>
<accession>A0A8J3TA81</accession>
<dbReference type="RefSeq" id="WP_168115502.1">
    <property type="nucleotide sequence ID" value="NZ_BOON01000023.1"/>
</dbReference>
<protein>
    <submittedName>
        <fullName evidence="2">Hemerythrin</fullName>
    </submittedName>
</protein>
<evidence type="ECO:0000313" key="2">
    <source>
        <dbReference type="EMBL" id="GII22963.1"/>
    </source>
</evidence>
<organism evidence="2 3">
    <name type="scientific">Planosporangium mesophilum</name>
    <dbReference type="NCBI Taxonomy" id="689768"/>
    <lineage>
        <taxon>Bacteria</taxon>
        <taxon>Bacillati</taxon>
        <taxon>Actinomycetota</taxon>
        <taxon>Actinomycetes</taxon>
        <taxon>Micromonosporales</taxon>
        <taxon>Micromonosporaceae</taxon>
        <taxon>Planosporangium</taxon>
    </lineage>
</organism>
<keyword evidence="3" id="KW-1185">Reference proteome</keyword>
<evidence type="ECO:0000313" key="3">
    <source>
        <dbReference type="Proteomes" id="UP000599074"/>
    </source>
</evidence>
<evidence type="ECO:0000259" key="1">
    <source>
        <dbReference type="Pfam" id="PF01814"/>
    </source>
</evidence>
<sequence>MSTSPERGEDLVDVLVHDHREIEEMFAELEPGDAGLVERRRLTNAVVAELVRHSVAEEQYLYPVVRRALPAGDRIAEHEMHDHADAERDMKKLENLDPATDPDFELVLTKLMAETRQHFLEEEVDLFPRLRAVVEPDELRELARKAQLIKKIAPTRPHPAAPDSPAVSRLLVPALGLVDRIRDALRKP</sequence>
<dbReference type="InterPro" id="IPR012312">
    <property type="entry name" value="Hemerythrin-like"/>
</dbReference>
<dbReference type="Pfam" id="PF01814">
    <property type="entry name" value="Hemerythrin"/>
    <property type="match status" value="1"/>
</dbReference>
<dbReference type="PANTHER" id="PTHR35585">
    <property type="entry name" value="HHE DOMAIN PROTEIN (AFU_ORTHOLOGUE AFUA_4G00730)"/>
    <property type="match status" value="1"/>
</dbReference>
<proteinExistence type="predicted"/>
<dbReference type="Gene3D" id="1.20.120.520">
    <property type="entry name" value="nmb1532 protein domain like"/>
    <property type="match status" value="1"/>
</dbReference>
<dbReference type="Proteomes" id="UP000599074">
    <property type="component" value="Unassembled WGS sequence"/>
</dbReference>
<gene>
    <name evidence="2" type="ORF">Pme01_25600</name>
</gene>
<dbReference type="PANTHER" id="PTHR35585:SF1">
    <property type="entry name" value="HHE DOMAIN PROTEIN (AFU_ORTHOLOGUE AFUA_4G00730)"/>
    <property type="match status" value="1"/>
</dbReference>
<dbReference type="CDD" id="cd12108">
    <property type="entry name" value="Hr-like"/>
    <property type="match status" value="1"/>
</dbReference>